<keyword evidence="18" id="KW-0376">Hydrogen peroxide</keyword>
<dbReference type="PRINTS" id="PR00461">
    <property type="entry name" value="PLPEROXIDASE"/>
</dbReference>
<feature type="binding site" evidence="15">
    <location>
        <position position="247"/>
    </location>
    <ligand>
        <name>Ca(2+)</name>
        <dbReference type="ChEBI" id="CHEBI:29108"/>
        <label>2</label>
    </ligand>
</feature>
<dbReference type="InterPro" id="IPR033905">
    <property type="entry name" value="Secretory_peroxidase"/>
</dbReference>
<keyword evidence="11 17" id="KW-1015">Disulfide bond</keyword>
<dbReference type="PROSITE" id="PS00435">
    <property type="entry name" value="PEROXIDASE_1"/>
    <property type="match status" value="1"/>
</dbReference>
<comment type="subcellular location">
    <subcellularLocation>
        <location evidence="18">Secreted</location>
    </subcellularLocation>
</comment>
<dbReference type="PROSITE" id="PS00436">
    <property type="entry name" value="PEROXIDASE_2"/>
    <property type="match status" value="1"/>
</dbReference>
<feature type="binding site" evidence="15">
    <location>
        <position position="193"/>
    </location>
    <ligand>
        <name>Ca(2+)</name>
        <dbReference type="ChEBI" id="CHEBI:29108"/>
        <label>2</label>
    </ligand>
</feature>
<evidence type="ECO:0000256" key="18">
    <source>
        <dbReference type="RuleBase" id="RU362060"/>
    </source>
</evidence>
<dbReference type="EC" id="1.11.1.7" evidence="4 18"/>
<evidence type="ECO:0000313" key="21">
    <source>
        <dbReference type="Proteomes" id="UP000634136"/>
    </source>
</evidence>
<evidence type="ECO:0000256" key="9">
    <source>
        <dbReference type="ARBA" id="ARBA00023002"/>
    </source>
</evidence>
<feature type="binding site" evidence="15">
    <location>
        <position position="66"/>
    </location>
    <ligand>
        <name>Ca(2+)</name>
        <dbReference type="ChEBI" id="CHEBI:29108"/>
        <label>1</label>
    </ligand>
</feature>
<feature type="binding site" evidence="15">
    <location>
        <position position="87"/>
    </location>
    <ligand>
        <name>Ca(2+)</name>
        <dbReference type="ChEBI" id="CHEBI:29108"/>
        <label>1</label>
    </ligand>
</feature>
<comment type="catalytic activity">
    <reaction evidence="1 18">
        <text>2 a phenolic donor + H2O2 = 2 a phenolic radical donor + 2 H2O</text>
        <dbReference type="Rhea" id="RHEA:56136"/>
        <dbReference type="ChEBI" id="CHEBI:15377"/>
        <dbReference type="ChEBI" id="CHEBI:16240"/>
        <dbReference type="ChEBI" id="CHEBI:139520"/>
        <dbReference type="ChEBI" id="CHEBI:139521"/>
        <dbReference type="EC" id="1.11.1.7"/>
    </reaction>
</comment>
<dbReference type="GO" id="GO:0005576">
    <property type="term" value="C:extracellular region"/>
    <property type="evidence" value="ECO:0007669"/>
    <property type="project" value="UniProtKB-SubCell"/>
</dbReference>
<gene>
    <name evidence="20" type="ORF">G2W53_013226</name>
</gene>
<keyword evidence="18" id="KW-0964">Secreted</keyword>
<protein>
    <recommendedName>
        <fullName evidence="4 18">Peroxidase</fullName>
        <ecNumber evidence="4 18">1.11.1.7</ecNumber>
    </recommendedName>
</protein>
<evidence type="ECO:0000256" key="15">
    <source>
        <dbReference type="PIRSR" id="PIRSR600823-3"/>
    </source>
</evidence>
<evidence type="ECO:0000313" key="20">
    <source>
        <dbReference type="EMBL" id="KAF7830893.1"/>
    </source>
</evidence>
<dbReference type="Gene3D" id="1.10.520.10">
    <property type="match status" value="1"/>
</dbReference>
<evidence type="ECO:0000256" key="17">
    <source>
        <dbReference type="PIRSR" id="PIRSR600823-5"/>
    </source>
</evidence>
<keyword evidence="12" id="KW-0325">Glycoprotein</keyword>
<feature type="binding site" evidence="15">
    <location>
        <position position="242"/>
    </location>
    <ligand>
        <name>Ca(2+)</name>
        <dbReference type="ChEBI" id="CHEBI:29108"/>
        <label>2</label>
    </ligand>
</feature>
<keyword evidence="6 18" id="KW-0349">Heme</keyword>
<dbReference type="InterPro" id="IPR019794">
    <property type="entry name" value="Peroxidases_AS"/>
</dbReference>
<name>A0A834TY31_9FABA</name>
<dbReference type="PRINTS" id="PR00458">
    <property type="entry name" value="PEROXIDASE"/>
</dbReference>
<dbReference type="InterPro" id="IPR010255">
    <property type="entry name" value="Haem_peroxidase_sf"/>
</dbReference>
<dbReference type="GO" id="GO:0006979">
    <property type="term" value="P:response to oxidative stress"/>
    <property type="evidence" value="ECO:0007669"/>
    <property type="project" value="UniProtKB-UniRule"/>
</dbReference>
<evidence type="ECO:0000256" key="10">
    <source>
        <dbReference type="ARBA" id="ARBA00023004"/>
    </source>
</evidence>
<dbReference type="EMBL" id="JAAIUW010000005">
    <property type="protein sequence ID" value="KAF7830893.1"/>
    <property type="molecule type" value="Genomic_DNA"/>
</dbReference>
<dbReference type="PANTHER" id="PTHR31388:SF24">
    <property type="entry name" value="PEROXIDASE 52"/>
    <property type="match status" value="1"/>
</dbReference>
<dbReference type="InterPro" id="IPR002016">
    <property type="entry name" value="Haem_peroxidase"/>
</dbReference>
<feature type="binding site" evidence="15">
    <location>
        <position position="75"/>
    </location>
    <ligand>
        <name>Ca(2+)</name>
        <dbReference type="ChEBI" id="CHEBI:29108"/>
        <label>1</label>
    </ligand>
</feature>
<accession>A0A834TY31</accession>
<dbReference type="AlphaFoldDB" id="A0A834TY31"/>
<feature type="active site" description="Proton acceptor" evidence="13">
    <location>
        <position position="65"/>
    </location>
</feature>
<dbReference type="InterPro" id="IPR000823">
    <property type="entry name" value="Peroxidase_pln"/>
</dbReference>
<feature type="disulfide bond" evidence="17">
    <location>
        <begin position="67"/>
        <end position="72"/>
    </location>
</feature>
<dbReference type="Proteomes" id="UP000634136">
    <property type="component" value="Unassembled WGS sequence"/>
</dbReference>
<proteinExistence type="inferred from homology"/>
<keyword evidence="21" id="KW-1185">Reference proteome</keyword>
<keyword evidence="7 15" id="KW-0479">Metal-binding</keyword>
<evidence type="ECO:0000256" key="4">
    <source>
        <dbReference type="ARBA" id="ARBA00012313"/>
    </source>
</evidence>
<dbReference type="GO" id="GO:0140825">
    <property type="term" value="F:lactoperoxidase activity"/>
    <property type="evidence" value="ECO:0007669"/>
    <property type="project" value="UniProtKB-EC"/>
</dbReference>
<evidence type="ECO:0000256" key="11">
    <source>
        <dbReference type="ARBA" id="ARBA00023157"/>
    </source>
</evidence>
<feature type="site" description="Transition state stabilizer" evidence="16">
    <location>
        <position position="61"/>
    </location>
</feature>
<dbReference type="Gene3D" id="1.10.420.10">
    <property type="entry name" value="Peroxidase, domain 2"/>
    <property type="match status" value="1"/>
</dbReference>
<evidence type="ECO:0000256" key="13">
    <source>
        <dbReference type="PIRSR" id="PIRSR600823-1"/>
    </source>
</evidence>
<dbReference type="GO" id="GO:0046872">
    <property type="term" value="F:metal ion binding"/>
    <property type="evidence" value="ECO:0007669"/>
    <property type="project" value="UniProtKB-UniRule"/>
</dbReference>
<dbReference type="GO" id="GO:0042744">
    <property type="term" value="P:hydrogen peroxide catabolic process"/>
    <property type="evidence" value="ECO:0007669"/>
    <property type="project" value="UniProtKB-KW"/>
</dbReference>
<keyword evidence="9 18" id="KW-0560">Oxidoreductase</keyword>
<comment type="similarity">
    <text evidence="3">Belongs to the peroxidase family. Ascorbate peroxidase subfamily.</text>
</comment>
<comment type="function">
    <text evidence="2">Removal of H(2)O(2), oxidation of toxic reductants, biosynthesis and degradation of lignin, suberization, auxin catabolism, response to environmental stresses such as wounding, pathogen attack and oxidative stress. These functions might be dependent on each isozyme/isoform in each plant tissue.</text>
</comment>
<evidence type="ECO:0000256" key="14">
    <source>
        <dbReference type="PIRSR" id="PIRSR600823-2"/>
    </source>
</evidence>
<dbReference type="PROSITE" id="PS50873">
    <property type="entry name" value="PEROXIDASE_4"/>
    <property type="match status" value="1"/>
</dbReference>
<evidence type="ECO:0000256" key="2">
    <source>
        <dbReference type="ARBA" id="ARBA00002322"/>
    </source>
</evidence>
<dbReference type="InterPro" id="IPR019793">
    <property type="entry name" value="Peroxidases_heam-ligand_BS"/>
</dbReference>
<comment type="caution">
    <text evidence="20">The sequence shown here is derived from an EMBL/GenBank/DDBJ whole genome shotgun (WGS) entry which is preliminary data.</text>
</comment>
<feature type="disulfide bond" evidence="17">
    <location>
        <begin position="199"/>
        <end position="224"/>
    </location>
</feature>
<dbReference type="FunFam" id="1.10.520.10:FF:000001">
    <property type="entry name" value="Peroxidase"/>
    <property type="match status" value="1"/>
</dbReference>
<comment type="cofactor">
    <cofactor evidence="15 18">
        <name>heme b</name>
        <dbReference type="ChEBI" id="CHEBI:60344"/>
    </cofactor>
    <text evidence="15 18">Binds 1 heme b (iron(II)-protoporphyrin IX) group per subunit.</text>
</comment>
<feature type="binding site" description="axial binding residue" evidence="15">
    <location>
        <position position="192"/>
    </location>
    <ligand>
        <name>heme b</name>
        <dbReference type="ChEBI" id="CHEBI:60344"/>
    </ligand>
    <ligandPart>
        <name>Fe</name>
        <dbReference type="ChEBI" id="CHEBI:18248"/>
    </ligandPart>
</feature>
<evidence type="ECO:0000256" key="1">
    <source>
        <dbReference type="ARBA" id="ARBA00000189"/>
    </source>
</evidence>
<feature type="binding site" evidence="15">
    <location>
        <position position="69"/>
    </location>
    <ligand>
        <name>Ca(2+)</name>
        <dbReference type="ChEBI" id="CHEBI:29108"/>
        <label>1</label>
    </ligand>
</feature>
<dbReference type="Pfam" id="PF00141">
    <property type="entry name" value="peroxidase"/>
    <property type="match status" value="1"/>
</dbReference>
<dbReference type="GO" id="GO:0020037">
    <property type="term" value="F:heme binding"/>
    <property type="evidence" value="ECO:0007669"/>
    <property type="project" value="UniProtKB-UniRule"/>
</dbReference>
<dbReference type="CDD" id="cd00693">
    <property type="entry name" value="secretory_peroxidase"/>
    <property type="match status" value="1"/>
</dbReference>
<organism evidence="20 21">
    <name type="scientific">Senna tora</name>
    <dbReference type="NCBI Taxonomy" id="362788"/>
    <lineage>
        <taxon>Eukaryota</taxon>
        <taxon>Viridiplantae</taxon>
        <taxon>Streptophyta</taxon>
        <taxon>Embryophyta</taxon>
        <taxon>Tracheophyta</taxon>
        <taxon>Spermatophyta</taxon>
        <taxon>Magnoliopsida</taxon>
        <taxon>eudicotyledons</taxon>
        <taxon>Gunneridae</taxon>
        <taxon>Pentapetalae</taxon>
        <taxon>rosids</taxon>
        <taxon>fabids</taxon>
        <taxon>Fabales</taxon>
        <taxon>Fabaceae</taxon>
        <taxon>Caesalpinioideae</taxon>
        <taxon>Cassia clade</taxon>
        <taxon>Senna</taxon>
    </lineage>
</organism>
<feature type="binding site" evidence="15">
    <location>
        <position position="71"/>
    </location>
    <ligand>
        <name>Ca(2+)</name>
        <dbReference type="ChEBI" id="CHEBI:29108"/>
        <label>1</label>
    </ligand>
</feature>
<sequence>MRLLKGRNIGCTRMLGNGAIANAQLSTGFYSRSCPHLPHIVKSQVHSALSREARMGASILRLFFHDCFVNGCEASLLLDDTPTMIGEKTAAPNNNSVRGFEVIDSIKSAVERACPRVVSCADILAIAAKDSVHLLGGPNWDVKLGRRDARTASFTAANTNLPPPSFNLTQLIHRFQQFNLSPRDMVALSGAHTIGQAQCVNFRNHIYNGTNIDPSFAAIRQSNCPRPSGSGDANLAPLDLQTPNRFDNAYYQNLVQKKGLLNSDQVLFNNDSTDSIVAGYAANPSSFNSDFVAAMIKMGDISPLTGSNGEIRINCRRVN</sequence>
<keyword evidence="5 18" id="KW-0575">Peroxidase</keyword>
<evidence type="ECO:0000256" key="6">
    <source>
        <dbReference type="ARBA" id="ARBA00022617"/>
    </source>
</evidence>
<evidence type="ECO:0000256" key="12">
    <source>
        <dbReference type="ARBA" id="ARBA00023180"/>
    </source>
</evidence>
<dbReference type="PANTHER" id="PTHR31388">
    <property type="entry name" value="PEROXIDASE 72-RELATED"/>
    <property type="match status" value="1"/>
</dbReference>
<feature type="disulfide bond" evidence="17">
    <location>
        <begin position="120"/>
        <end position="315"/>
    </location>
</feature>
<dbReference type="SUPFAM" id="SSF48113">
    <property type="entry name" value="Heme-dependent peroxidases"/>
    <property type="match status" value="1"/>
</dbReference>
<evidence type="ECO:0000259" key="19">
    <source>
        <dbReference type="PROSITE" id="PS50873"/>
    </source>
</evidence>
<evidence type="ECO:0000256" key="8">
    <source>
        <dbReference type="ARBA" id="ARBA00022837"/>
    </source>
</evidence>
<evidence type="ECO:0000256" key="16">
    <source>
        <dbReference type="PIRSR" id="PIRSR600823-4"/>
    </source>
</evidence>
<comment type="cofactor">
    <cofactor evidence="15 18">
        <name>Ca(2+)</name>
        <dbReference type="ChEBI" id="CHEBI:29108"/>
    </cofactor>
    <text evidence="15 18">Binds 2 calcium ions per subunit.</text>
</comment>
<feature type="disulfide bond" evidence="17">
    <location>
        <begin position="34"/>
        <end position="114"/>
    </location>
</feature>
<comment type="similarity">
    <text evidence="18">Belongs to the peroxidase family. Classical plant (class III) peroxidase subfamily.</text>
</comment>
<dbReference type="FunFam" id="1.10.420.10:FF:000006">
    <property type="entry name" value="Peroxidase"/>
    <property type="match status" value="1"/>
</dbReference>
<feature type="binding site" evidence="14">
    <location>
        <position position="162"/>
    </location>
    <ligand>
        <name>substrate</name>
    </ligand>
</feature>
<keyword evidence="8 15" id="KW-0106">Calcium</keyword>
<evidence type="ECO:0000256" key="7">
    <source>
        <dbReference type="ARBA" id="ARBA00022723"/>
    </source>
</evidence>
<keyword evidence="10 15" id="KW-0408">Iron</keyword>
<evidence type="ECO:0000256" key="5">
    <source>
        <dbReference type="ARBA" id="ARBA00022559"/>
    </source>
</evidence>
<feature type="domain" description="Plant heme peroxidase family profile" evidence="19">
    <location>
        <begin position="24"/>
        <end position="319"/>
    </location>
</feature>
<feature type="binding site" evidence="15">
    <location>
        <position position="239"/>
    </location>
    <ligand>
        <name>Ca(2+)</name>
        <dbReference type="ChEBI" id="CHEBI:29108"/>
        <label>2</label>
    </ligand>
</feature>
<dbReference type="OrthoDB" id="2113341at2759"/>
<evidence type="ECO:0000256" key="3">
    <source>
        <dbReference type="ARBA" id="ARBA00006873"/>
    </source>
</evidence>
<reference evidence="20" key="1">
    <citation type="submission" date="2020-09" db="EMBL/GenBank/DDBJ databases">
        <title>Genome-Enabled Discovery of Anthraquinone Biosynthesis in Senna tora.</title>
        <authorList>
            <person name="Kang S.-H."/>
            <person name="Pandey R.P."/>
            <person name="Lee C.-M."/>
            <person name="Sim J.-S."/>
            <person name="Jeong J.-T."/>
            <person name="Choi B.-S."/>
            <person name="Jung M."/>
            <person name="Ginzburg D."/>
            <person name="Zhao K."/>
            <person name="Won S.Y."/>
            <person name="Oh T.-J."/>
            <person name="Yu Y."/>
            <person name="Kim N.-H."/>
            <person name="Lee O.R."/>
            <person name="Lee T.-H."/>
            <person name="Bashyal P."/>
            <person name="Kim T.-S."/>
            <person name="Lee W.-H."/>
            <person name="Kawkins C."/>
            <person name="Kim C.-K."/>
            <person name="Kim J.S."/>
            <person name="Ahn B.O."/>
            <person name="Rhee S.Y."/>
            <person name="Sohng J.K."/>
        </authorList>
    </citation>
    <scope>NUCLEOTIDE SEQUENCE</scope>
    <source>
        <tissue evidence="20">Leaf</tissue>
    </source>
</reference>